<evidence type="ECO:0000313" key="2">
    <source>
        <dbReference type="EMBL" id="KNZ42207.1"/>
    </source>
</evidence>
<sequence>MKKRYFILAILLVVVLVASAVYVIPMLTDNSASNEATTEETTIEEAQNKPVTNQPATTPTTAIVIPEETQEIIDTNSDYLYEDTDDALAPDYPTQMIPLYDVLGVSQSQAMTGVSGKPGWLTSYVSDDSTEELLEFYRPLLMTMSDFSEENISASTNLKATVSGYSISITVSPNNSQKTDIQGNGAVSIFIEQV</sequence>
<evidence type="ECO:0000313" key="3">
    <source>
        <dbReference type="Proteomes" id="UP000036873"/>
    </source>
</evidence>
<dbReference type="EMBL" id="LGYO01000017">
    <property type="protein sequence ID" value="KNZ42207.1"/>
    <property type="molecule type" value="Genomic_DNA"/>
</dbReference>
<reference evidence="3" key="1">
    <citation type="submission" date="2015-07" db="EMBL/GenBank/DDBJ databases">
        <title>Draft genome sequence of Acetobacterium bakii DSM 8293, a potential psychrophilic chemical producer through syngas fermentation.</title>
        <authorList>
            <person name="Song Y."/>
            <person name="Hwang S."/>
            <person name="Cho B.-K."/>
        </authorList>
    </citation>
    <scope>NUCLEOTIDE SEQUENCE [LARGE SCALE GENOMIC DNA]</scope>
    <source>
        <strain evidence="3">DSM 8239</strain>
    </source>
</reference>
<comment type="caution">
    <text evidence="2">The sequence shown here is derived from an EMBL/GenBank/DDBJ whole genome shotgun (WGS) entry which is preliminary data.</text>
</comment>
<gene>
    <name evidence="2" type="ORF">AKG39_07440</name>
</gene>
<dbReference type="OrthoDB" id="1779456at2"/>
<evidence type="ECO:0000256" key="1">
    <source>
        <dbReference type="SAM" id="MobiDB-lite"/>
    </source>
</evidence>
<protein>
    <submittedName>
        <fullName evidence="2">Uncharacterized protein</fullName>
    </submittedName>
</protein>
<feature type="region of interest" description="Disordered" evidence="1">
    <location>
        <begin position="33"/>
        <end position="57"/>
    </location>
</feature>
<accession>A0A0L6U1H1</accession>
<dbReference type="Proteomes" id="UP000036873">
    <property type="component" value="Unassembled WGS sequence"/>
</dbReference>
<organism evidence="2 3">
    <name type="scientific">Acetobacterium bakii</name>
    <dbReference type="NCBI Taxonomy" id="52689"/>
    <lineage>
        <taxon>Bacteria</taxon>
        <taxon>Bacillati</taxon>
        <taxon>Bacillota</taxon>
        <taxon>Clostridia</taxon>
        <taxon>Eubacteriales</taxon>
        <taxon>Eubacteriaceae</taxon>
        <taxon>Acetobacterium</taxon>
    </lineage>
</organism>
<dbReference type="AlphaFoldDB" id="A0A0L6U1H1"/>
<keyword evidence="3" id="KW-1185">Reference proteome</keyword>
<name>A0A0L6U1H1_9FIRM</name>
<dbReference type="RefSeq" id="WP_050739753.1">
    <property type="nucleotide sequence ID" value="NZ_LGYO01000017.1"/>
</dbReference>
<proteinExistence type="predicted"/>